<dbReference type="InterPro" id="IPR001789">
    <property type="entry name" value="Sig_transdc_resp-reg_receiver"/>
</dbReference>
<evidence type="ECO:0000313" key="5">
    <source>
        <dbReference type="Proteomes" id="UP000247792"/>
    </source>
</evidence>
<dbReference type="Gene3D" id="3.40.50.2300">
    <property type="match status" value="1"/>
</dbReference>
<protein>
    <submittedName>
        <fullName evidence="4">LytTR family two component transcriptional regulator</fullName>
    </submittedName>
</protein>
<keyword evidence="5" id="KW-1185">Reference proteome</keyword>
<dbReference type="AlphaFoldDB" id="A0A318J7V5"/>
<dbReference type="GO" id="GO:0000156">
    <property type="term" value="F:phosphorelay response regulator activity"/>
    <property type="evidence" value="ECO:0007669"/>
    <property type="project" value="InterPro"/>
</dbReference>
<dbReference type="RefSeq" id="WP_110257210.1">
    <property type="nucleotide sequence ID" value="NZ_QJKB01000009.1"/>
</dbReference>
<evidence type="ECO:0000313" key="4">
    <source>
        <dbReference type="EMBL" id="PXX39968.1"/>
    </source>
</evidence>
<dbReference type="InterPro" id="IPR011006">
    <property type="entry name" value="CheY-like_superfamily"/>
</dbReference>
<dbReference type="PANTHER" id="PTHR37299:SF1">
    <property type="entry name" value="STAGE 0 SPORULATION PROTEIN A HOMOLOG"/>
    <property type="match status" value="1"/>
</dbReference>
<dbReference type="SMART" id="SM00850">
    <property type="entry name" value="LytTR"/>
    <property type="match status" value="1"/>
</dbReference>
<dbReference type="Proteomes" id="UP000247792">
    <property type="component" value="Unassembled WGS sequence"/>
</dbReference>
<dbReference type="SUPFAM" id="SSF52172">
    <property type="entry name" value="CheY-like"/>
    <property type="match status" value="1"/>
</dbReference>
<evidence type="ECO:0000259" key="3">
    <source>
        <dbReference type="PROSITE" id="PS50930"/>
    </source>
</evidence>
<dbReference type="SMART" id="SM00448">
    <property type="entry name" value="REC"/>
    <property type="match status" value="1"/>
</dbReference>
<dbReference type="Pfam" id="PF04397">
    <property type="entry name" value="LytTR"/>
    <property type="match status" value="1"/>
</dbReference>
<dbReference type="GO" id="GO:0003677">
    <property type="term" value="F:DNA binding"/>
    <property type="evidence" value="ECO:0007669"/>
    <property type="project" value="InterPro"/>
</dbReference>
<dbReference type="PANTHER" id="PTHR37299">
    <property type="entry name" value="TRANSCRIPTIONAL REGULATOR-RELATED"/>
    <property type="match status" value="1"/>
</dbReference>
<feature type="modified residue" description="4-aspartylphosphate" evidence="1">
    <location>
        <position position="57"/>
    </location>
</feature>
<keyword evidence="1" id="KW-0597">Phosphoprotein</keyword>
<evidence type="ECO:0000256" key="1">
    <source>
        <dbReference type="PROSITE-ProRule" id="PRU00169"/>
    </source>
</evidence>
<name>A0A318J7V5_9BURK</name>
<proteinExistence type="predicted"/>
<reference evidence="4 5" key="1">
    <citation type="submission" date="2018-05" db="EMBL/GenBank/DDBJ databases">
        <title>Genomic Encyclopedia of Type Strains, Phase IV (KMG-IV): sequencing the most valuable type-strain genomes for metagenomic binning, comparative biology and taxonomic classification.</title>
        <authorList>
            <person name="Goeker M."/>
        </authorList>
    </citation>
    <scope>NUCLEOTIDE SEQUENCE [LARGE SCALE GENOMIC DNA]</scope>
    <source>
        <strain evidence="4 5">DSM 19792</strain>
    </source>
</reference>
<dbReference type="Pfam" id="PF00072">
    <property type="entry name" value="Response_reg"/>
    <property type="match status" value="1"/>
</dbReference>
<dbReference type="OrthoDB" id="8889669at2"/>
<evidence type="ECO:0000259" key="2">
    <source>
        <dbReference type="PROSITE" id="PS50110"/>
    </source>
</evidence>
<dbReference type="PROSITE" id="PS50930">
    <property type="entry name" value="HTH_LYTTR"/>
    <property type="match status" value="1"/>
</dbReference>
<comment type="caution">
    <text evidence="4">The sequence shown here is derived from an EMBL/GenBank/DDBJ whole genome shotgun (WGS) entry which is preliminary data.</text>
</comment>
<dbReference type="Gene3D" id="2.40.50.1020">
    <property type="entry name" value="LytTr DNA-binding domain"/>
    <property type="match status" value="1"/>
</dbReference>
<feature type="domain" description="Response regulatory" evidence="2">
    <location>
        <begin position="6"/>
        <end position="117"/>
    </location>
</feature>
<organism evidence="4 5">
    <name type="scientific">Undibacterium pigrum</name>
    <dbReference type="NCBI Taxonomy" id="401470"/>
    <lineage>
        <taxon>Bacteria</taxon>
        <taxon>Pseudomonadati</taxon>
        <taxon>Pseudomonadota</taxon>
        <taxon>Betaproteobacteria</taxon>
        <taxon>Burkholderiales</taxon>
        <taxon>Oxalobacteraceae</taxon>
        <taxon>Undibacterium</taxon>
    </lineage>
</organism>
<accession>A0A318J7V5</accession>
<dbReference type="PROSITE" id="PS50110">
    <property type="entry name" value="RESPONSE_REGULATORY"/>
    <property type="match status" value="1"/>
</dbReference>
<gene>
    <name evidence="4" type="ORF">DFR42_10979</name>
</gene>
<dbReference type="EMBL" id="QJKB01000009">
    <property type="protein sequence ID" value="PXX39968.1"/>
    <property type="molecule type" value="Genomic_DNA"/>
</dbReference>
<feature type="domain" description="HTH LytTR-type" evidence="3">
    <location>
        <begin position="145"/>
        <end position="252"/>
    </location>
</feature>
<dbReference type="InterPro" id="IPR007492">
    <property type="entry name" value="LytTR_DNA-bd_dom"/>
</dbReference>
<sequence length="252" mass="28301">MNKRLQVLIVDDEELARRLSLEYLRAHPDLEVIGECETGLEAVDAIGRLNPDLILLDIQMPQLTGLEVLEMTGRRSGVIFSTAYDQYALKAFDLHAIDYLLKPFSQQRFDEALSKARKLLAQDAAPATQALESLLTQQSEKLQRLLIRDRGQVHVVPLESIDYVEAQDDYILIHAAGKSYMKTQSLAELETQLESQKGSSKFVRVHRSFLIQISALQALEKTSKDSQVAILKSGVQIPVSRAGYERIKPLLS</sequence>
<dbReference type="InterPro" id="IPR046947">
    <property type="entry name" value="LytR-like"/>
</dbReference>